<evidence type="ECO:0000313" key="2">
    <source>
        <dbReference type="EMBL" id="MPW25472.1"/>
    </source>
</evidence>
<gene>
    <name evidence="2" type="ORF">GC105_06695</name>
</gene>
<evidence type="ECO:0000259" key="1">
    <source>
        <dbReference type="Pfam" id="PF05368"/>
    </source>
</evidence>
<feature type="domain" description="NmrA-like" evidence="1">
    <location>
        <begin position="3"/>
        <end position="237"/>
    </location>
</feature>
<dbReference type="Proteomes" id="UP000440004">
    <property type="component" value="Unassembled WGS sequence"/>
</dbReference>
<sequence length="314" mass="34686">MGKIIITGVDGNFGRHSAKTILTKVAKEYLIFTAPVVEKLKDFQDMGIECRHANFNDPKQLKEAFNGGDTLLFISMPQVGEKRRRMHVNAIMAAKEAGVKKIVYTSIMGAGEIENAGYEIVDHRFTEYLIMALDFNYVFLRDSQYCEAMIAAFEQAAASDGVLCNNMGDGRVAHVARNDCAEAAACVAAGAGEDNKIYYITGPELHNMDEFTAIGSEVTGKKVKYKYIDDEQSYKNFDALGVPRETDGIWAEAAKAFPFCSKGMVSFGTAIRLDQMSFCTDDFEKLTGKKPISTREMFKNADINIIGERTATDS</sequence>
<dbReference type="InterPro" id="IPR052718">
    <property type="entry name" value="NmrA-type_oxidoreductase"/>
</dbReference>
<dbReference type="InterPro" id="IPR008030">
    <property type="entry name" value="NmrA-like"/>
</dbReference>
<dbReference type="Pfam" id="PF05368">
    <property type="entry name" value="NmrA"/>
    <property type="match status" value="1"/>
</dbReference>
<dbReference type="PANTHER" id="PTHR47129">
    <property type="entry name" value="QUINONE OXIDOREDUCTASE 2"/>
    <property type="match status" value="1"/>
</dbReference>
<accession>A0A6A7K7Y5</accession>
<dbReference type="SUPFAM" id="SSF51735">
    <property type="entry name" value="NAD(P)-binding Rossmann-fold domains"/>
    <property type="match status" value="1"/>
</dbReference>
<comment type="caution">
    <text evidence="2">The sequence shown here is derived from an EMBL/GenBank/DDBJ whole genome shotgun (WGS) entry which is preliminary data.</text>
</comment>
<dbReference type="AlphaFoldDB" id="A0A6A7K7Y5"/>
<dbReference type="Gene3D" id="3.40.50.720">
    <property type="entry name" value="NAD(P)-binding Rossmann-like Domain"/>
    <property type="match status" value="1"/>
</dbReference>
<dbReference type="EMBL" id="WHNX01000008">
    <property type="protein sequence ID" value="MPW25472.1"/>
    <property type="molecule type" value="Genomic_DNA"/>
</dbReference>
<dbReference type="RefSeq" id="WP_152802991.1">
    <property type="nucleotide sequence ID" value="NZ_WHNX01000008.1"/>
</dbReference>
<keyword evidence="3" id="KW-1185">Reference proteome</keyword>
<dbReference type="InterPro" id="IPR036291">
    <property type="entry name" value="NAD(P)-bd_dom_sf"/>
</dbReference>
<evidence type="ECO:0000313" key="3">
    <source>
        <dbReference type="Proteomes" id="UP000440004"/>
    </source>
</evidence>
<proteinExistence type="predicted"/>
<dbReference type="PANTHER" id="PTHR47129:SF1">
    <property type="entry name" value="NMRA-LIKE DOMAIN-CONTAINING PROTEIN"/>
    <property type="match status" value="1"/>
</dbReference>
<organism evidence="2 3">
    <name type="scientific">Alkalibaculum sporogenes</name>
    <dbReference type="NCBI Taxonomy" id="2655001"/>
    <lineage>
        <taxon>Bacteria</taxon>
        <taxon>Bacillati</taxon>
        <taxon>Bacillota</taxon>
        <taxon>Clostridia</taxon>
        <taxon>Eubacteriales</taxon>
        <taxon>Eubacteriaceae</taxon>
        <taxon>Alkalibaculum</taxon>
    </lineage>
</organism>
<protein>
    <submittedName>
        <fullName evidence="2">NAD(P)H-binding protein</fullName>
    </submittedName>
</protein>
<name>A0A6A7K7Y5_9FIRM</name>
<reference evidence="2 3" key="1">
    <citation type="submission" date="2019-10" db="EMBL/GenBank/DDBJ databases">
        <title>Alkalibaculum tamaniensis sp.nov., a new alkaliphilic acetogen, isolated on methoxylated aromatics from a mud volcano.</title>
        <authorList>
            <person name="Khomyakova M.A."/>
            <person name="Merkel A.Y."/>
            <person name="Bonch-Osmolovskaya E.A."/>
            <person name="Slobodkin A.I."/>
        </authorList>
    </citation>
    <scope>NUCLEOTIDE SEQUENCE [LARGE SCALE GENOMIC DNA]</scope>
    <source>
        <strain evidence="2 3">M08DMB</strain>
    </source>
</reference>
<dbReference type="Gene3D" id="3.90.25.10">
    <property type="entry name" value="UDP-galactose 4-epimerase, domain 1"/>
    <property type="match status" value="1"/>
</dbReference>